<organism evidence="3 4">
    <name type="scientific">Planosporangium flavigriseum</name>
    <dbReference type="NCBI Taxonomy" id="373681"/>
    <lineage>
        <taxon>Bacteria</taxon>
        <taxon>Bacillati</taxon>
        <taxon>Actinomycetota</taxon>
        <taxon>Actinomycetes</taxon>
        <taxon>Micromonosporales</taxon>
        <taxon>Micromonosporaceae</taxon>
        <taxon>Planosporangium</taxon>
    </lineage>
</organism>
<evidence type="ECO:0000313" key="3">
    <source>
        <dbReference type="EMBL" id="GIG72840.1"/>
    </source>
</evidence>
<dbReference type="InterPro" id="IPR036388">
    <property type="entry name" value="WH-like_DNA-bd_sf"/>
</dbReference>
<dbReference type="InterPro" id="IPR043129">
    <property type="entry name" value="ATPase_NBD"/>
</dbReference>
<dbReference type="Pfam" id="PF12802">
    <property type="entry name" value="MarR_2"/>
    <property type="match status" value="1"/>
</dbReference>
<sequence length="401" mass="40463">MSRLAGSSKLLRAMNEGAALTYLLERGRLTRADLRELTGLSKPTISEALRRLTEAGLARVVGHLSGRPGPNAEVYAANPDAAYAIAVSVRSNGDLAGAVSDLSGQVRGRADEAVDFGRVDPVDAVAGIIRRLRNAAGLPADRLTHVQLAVPASYDARTESFHHVGVAGDWHRPGLVSEVRHRLGTGVGIDNDVNLAAVAERRRGAARGADGFALLWLGDDGLGLAIDLGGTLLRGARGGAGEIGYLPLFSPGHEDSGLNLQDLVGGAGVLALAAEHGFGGPTPAAAVTAAAAAVTRGTAAAAAAAASPAAAPFFSALASRITVGLAAVVAVLDPPLVVLAGEVAQAGGPALRDAVAAAMVRAEPLETTIATTAIDDDAVLLGALDAGVTAVHEELISRVAR</sequence>
<evidence type="ECO:0000313" key="4">
    <source>
        <dbReference type="Proteomes" id="UP000653674"/>
    </source>
</evidence>
<dbReference type="PANTHER" id="PTHR18964">
    <property type="entry name" value="ROK (REPRESSOR, ORF, KINASE) FAMILY"/>
    <property type="match status" value="1"/>
</dbReference>
<dbReference type="GO" id="GO:0003700">
    <property type="term" value="F:DNA-binding transcription factor activity"/>
    <property type="evidence" value="ECO:0007669"/>
    <property type="project" value="InterPro"/>
</dbReference>
<dbReference type="InterPro" id="IPR000835">
    <property type="entry name" value="HTH_MarR-typ"/>
</dbReference>
<protein>
    <submittedName>
        <fullName evidence="3">Transcriptional regulator</fullName>
    </submittedName>
</protein>
<dbReference type="RefSeq" id="WP_168075867.1">
    <property type="nucleotide sequence ID" value="NZ_BONU01000005.1"/>
</dbReference>
<dbReference type="Pfam" id="PF00480">
    <property type="entry name" value="ROK"/>
    <property type="match status" value="1"/>
</dbReference>
<accession>A0A8J3LXE5</accession>
<dbReference type="AlphaFoldDB" id="A0A8J3LXE5"/>
<evidence type="ECO:0000256" key="1">
    <source>
        <dbReference type="ARBA" id="ARBA00006479"/>
    </source>
</evidence>
<dbReference type="Gene3D" id="3.30.420.40">
    <property type="match status" value="2"/>
</dbReference>
<dbReference type="EMBL" id="BONU01000005">
    <property type="protein sequence ID" value="GIG72840.1"/>
    <property type="molecule type" value="Genomic_DNA"/>
</dbReference>
<dbReference type="SUPFAM" id="SSF53067">
    <property type="entry name" value="Actin-like ATPase domain"/>
    <property type="match status" value="1"/>
</dbReference>
<dbReference type="PANTHER" id="PTHR18964:SF149">
    <property type="entry name" value="BIFUNCTIONAL UDP-N-ACETYLGLUCOSAMINE 2-EPIMERASE_N-ACETYLMANNOSAMINE KINASE"/>
    <property type="match status" value="1"/>
</dbReference>
<dbReference type="CDD" id="cd00090">
    <property type="entry name" value="HTH_ARSR"/>
    <property type="match status" value="1"/>
</dbReference>
<proteinExistence type="inferred from homology"/>
<comment type="caution">
    <text evidence="3">The sequence shown here is derived from an EMBL/GenBank/DDBJ whole genome shotgun (WGS) entry which is preliminary data.</text>
</comment>
<keyword evidence="4" id="KW-1185">Reference proteome</keyword>
<dbReference type="Gene3D" id="1.10.10.10">
    <property type="entry name" value="Winged helix-like DNA-binding domain superfamily/Winged helix DNA-binding domain"/>
    <property type="match status" value="1"/>
</dbReference>
<feature type="domain" description="HTH marR-type" evidence="2">
    <location>
        <begin position="18"/>
        <end position="60"/>
    </location>
</feature>
<dbReference type="InterPro" id="IPR011991">
    <property type="entry name" value="ArsR-like_HTH"/>
</dbReference>
<dbReference type="SUPFAM" id="SSF46785">
    <property type="entry name" value="Winged helix' DNA-binding domain"/>
    <property type="match status" value="1"/>
</dbReference>
<comment type="similarity">
    <text evidence="1">Belongs to the ROK (NagC/XylR) family.</text>
</comment>
<dbReference type="InterPro" id="IPR000600">
    <property type="entry name" value="ROK"/>
</dbReference>
<name>A0A8J3LXE5_9ACTN</name>
<reference evidence="3" key="1">
    <citation type="submission" date="2021-01" db="EMBL/GenBank/DDBJ databases">
        <title>Whole genome shotgun sequence of Planosporangium flavigriseum NBRC 105377.</title>
        <authorList>
            <person name="Komaki H."/>
            <person name="Tamura T."/>
        </authorList>
    </citation>
    <scope>NUCLEOTIDE SEQUENCE</scope>
    <source>
        <strain evidence="3">NBRC 105377</strain>
    </source>
</reference>
<evidence type="ECO:0000259" key="2">
    <source>
        <dbReference type="Pfam" id="PF12802"/>
    </source>
</evidence>
<gene>
    <name evidence="3" type="ORF">Pfl04_12440</name>
</gene>
<dbReference type="InterPro" id="IPR036390">
    <property type="entry name" value="WH_DNA-bd_sf"/>
</dbReference>
<dbReference type="Proteomes" id="UP000653674">
    <property type="component" value="Unassembled WGS sequence"/>
</dbReference>